<dbReference type="OrthoDB" id="6132182at2759"/>
<evidence type="ECO:0000256" key="1">
    <source>
        <dbReference type="ARBA" id="ARBA00023008"/>
    </source>
</evidence>
<evidence type="ECO:0000313" key="5">
    <source>
        <dbReference type="Proteomes" id="UP000694044"/>
    </source>
</evidence>
<evidence type="ECO:0000313" key="4">
    <source>
        <dbReference type="EMBL" id="KAG7388161.1"/>
    </source>
</evidence>
<dbReference type="InterPro" id="IPR002227">
    <property type="entry name" value="Tyrosinase_Cu-bd"/>
</dbReference>
<comment type="caution">
    <text evidence="4">The sequence shown here is derived from an EMBL/GenBank/DDBJ whole genome shotgun (WGS) entry which is preliminary data.</text>
</comment>
<proteinExistence type="predicted"/>
<dbReference type="PANTHER" id="PTHR11474">
    <property type="entry name" value="TYROSINASE FAMILY MEMBER"/>
    <property type="match status" value="1"/>
</dbReference>
<organism evidence="4 5">
    <name type="scientific">Phytophthora pseudosyringae</name>
    <dbReference type="NCBI Taxonomy" id="221518"/>
    <lineage>
        <taxon>Eukaryota</taxon>
        <taxon>Sar</taxon>
        <taxon>Stramenopiles</taxon>
        <taxon>Oomycota</taxon>
        <taxon>Peronosporomycetes</taxon>
        <taxon>Peronosporales</taxon>
        <taxon>Peronosporaceae</taxon>
        <taxon>Phytophthora</taxon>
    </lineage>
</organism>
<dbReference type="InterPro" id="IPR050316">
    <property type="entry name" value="Tyrosinase/Hemocyanin"/>
</dbReference>
<feature type="signal peptide" evidence="2">
    <location>
        <begin position="1"/>
        <end position="28"/>
    </location>
</feature>
<protein>
    <recommendedName>
        <fullName evidence="3">Tyrosinase copper-binding domain-containing protein</fullName>
    </recommendedName>
</protein>
<dbReference type="GO" id="GO:0016491">
    <property type="term" value="F:oxidoreductase activity"/>
    <property type="evidence" value="ECO:0007669"/>
    <property type="project" value="InterPro"/>
</dbReference>
<keyword evidence="2" id="KW-0732">Signal</keyword>
<evidence type="ECO:0000256" key="2">
    <source>
        <dbReference type="SAM" id="SignalP"/>
    </source>
</evidence>
<gene>
    <name evidence="4" type="ORF">PHYPSEUDO_012963</name>
</gene>
<accession>A0A8T1W4C6</accession>
<feature type="chain" id="PRO_5035942235" description="Tyrosinase copper-binding domain-containing protein" evidence="2">
    <location>
        <begin position="29"/>
        <end position="575"/>
    </location>
</feature>
<evidence type="ECO:0000259" key="3">
    <source>
        <dbReference type="PROSITE" id="PS00498"/>
    </source>
</evidence>
<dbReference type="Pfam" id="PF00264">
    <property type="entry name" value="Tyrosinase"/>
    <property type="match status" value="1"/>
</dbReference>
<dbReference type="EMBL" id="JAGDFM010000065">
    <property type="protein sequence ID" value="KAG7388161.1"/>
    <property type="molecule type" value="Genomic_DNA"/>
</dbReference>
<reference evidence="4" key="1">
    <citation type="submission" date="2021-02" db="EMBL/GenBank/DDBJ databases">
        <authorList>
            <person name="Palmer J.M."/>
        </authorList>
    </citation>
    <scope>NUCLEOTIDE SEQUENCE</scope>
    <source>
        <strain evidence="4">SCRP734</strain>
    </source>
</reference>
<dbReference type="Proteomes" id="UP000694044">
    <property type="component" value="Unassembled WGS sequence"/>
</dbReference>
<sequence>MRFCGRQALGLVLVVCLLLSDLYHPVEGQQTATACLNRVRKPWGAMTPAEQSLYVEALGVGMQKGYHILFAEVASEKTSSTEFLRTCGFLYWNRRFVLAYENMLRSLSPKYACITIPYWDYFADYARFVENRCENNGTSLEACSPILRGLGGSQGAARSVTVNGRTVAGNCVTNAPANSFCESSTITTANQCAHCIPRSNWAAKTFPAGFGYAGLGVALGEASGFRDVTQRIQTGTHNAIHNALSSVLATYVSPADPVFFSIHATVDLLDQMYLECQLGDGVVPTAKNVSRWAFQQCVYKDEVSPTATSNVTQLWMVDSSYPTSKAAIRAEDHPKLSPFFKPLPSKYWEFVNINKLGKNSYQYNRDDLIQNVQRYGFACPKRGTPLPTALSSTTTATPTRTSLVARTPLEATTELETATSSAVDTSEGATNLDVATPNTIRKLRQVQHERQLAESGSTETDTFETEQQERAFVQEQAIDLLEATLVDALGVDGTAKTAFTQAELIECQYHYETVGIVEDYTSAFRENYGLSPYDHPRCWELIQQMQTGRTEILVDNWHDIMEEHFNLSANASGSS</sequence>
<keyword evidence="1" id="KW-0186">Copper</keyword>
<keyword evidence="5" id="KW-1185">Reference proteome</keyword>
<name>A0A8T1W4C6_9STRA</name>
<feature type="domain" description="Tyrosinase copper-binding" evidence="3">
    <location>
        <begin position="256"/>
        <end position="267"/>
    </location>
</feature>
<dbReference type="PROSITE" id="PS00498">
    <property type="entry name" value="TYROSINASE_2"/>
    <property type="match status" value="1"/>
</dbReference>
<dbReference type="PANTHER" id="PTHR11474:SF126">
    <property type="entry name" value="TYROSINASE-LIKE PROTEIN TYR-1-RELATED"/>
    <property type="match status" value="1"/>
</dbReference>
<dbReference type="AlphaFoldDB" id="A0A8T1W4C6"/>